<evidence type="ECO:0000259" key="5">
    <source>
        <dbReference type="Pfam" id="PF13847"/>
    </source>
</evidence>
<dbReference type="Gene3D" id="3.40.50.150">
    <property type="entry name" value="Vaccinia Virus protein VP39"/>
    <property type="match status" value="1"/>
</dbReference>
<feature type="binding site" evidence="4">
    <location>
        <position position="127"/>
    </location>
    <ligand>
        <name>S-adenosyl-L-methionine</name>
        <dbReference type="ChEBI" id="CHEBI:59789"/>
    </ligand>
</feature>
<keyword evidence="1 4" id="KW-0489">Methyltransferase</keyword>
<dbReference type="GO" id="GO:0032259">
    <property type="term" value="P:methylation"/>
    <property type="evidence" value="ECO:0007669"/>
    <property type="project" value="UniProtKB-KW"/>
</dbReference>
<dbReference type="InterPro" id="IPR029063">
    <property type="entry name" value="SAM-dependent_MTases_sf"/>
</dbReference>
<keyword evidence="2 4" id="KW-0808">Transferase</keyword>
<dbReference type="Proteomes" id="UP001184150">
    <property type="component" value="Unassembled WGS sequence"/>
</dbReference>
<protein>
    <recommendedName>
        <fullName evidence="4">Release factor glutamine methyltransferase</fullName>
        <shortName evidence="4">RF MTase</shortName>
        <ecNumber evidence="4">2.1.1.297</ecNumber>
    </recommendedName>
    <alternativeName>
        <fullName evidence="4">N5-glutamine methyltransferase PrmC</fullName>
    </alternativeName>
    <alternativeName>
        <fullName evidence="4">Protein-(glutamine-N5) MTase PrmC</fullName>
    </alternativeName>
    <alternativeName>
        <fullName evidence="4">Protein-glutamine N-methyltransferase PrmC</fullName>
    </alternativeName>
</protein>
<keyword evidence="8" id="KW-1185">Reference proteome</keyword>
<proteinExistence type="inferred from homology"/>
<dbReference type="SUPFAM" id="SSF53335">
    <property type="entry name" value="S-adenosyl-L-methionine-dependent methyltransferases"/>
    <property type="match status" value="1"/>
</dbReference>
<accession>A0ABU1MKJ8</accession>
<evidence type="ECO:0000313" key="7">
    <source>
        <dbReference type="EMBL" id="MDR6510724.1"/>
    </source>
</evidence>
<comment type="similarity">
    <text evidence="4">Belongs to the protein N5-glutamine methyltransferase family. PrmC subfamily.</text>
</comment>
<organism evidence="7 8">
    <name type="scientific">Novosphingobium capsulatum</name>
    <dbReference type="NCBI Taxonomy" id="13688"/>
    <lineage>
        <taxon>Bacteria</taxon>
        <taxon>Pseudomonadati</taxon>
        <taxon>Pseudomonadota</taxon>
        <taxon>Alphaproteobacteria</taxon>
        <taxon>Sphingomonadales</taxon>
        <taxon>Sphingomonadaceae</taxon>
        <taxon>Novosphingobium</taxon>
    </lineage>
</organism>
<dbReference type="InterPro" id="IPR004556">
    <property type="entry name" value="HemK-like"/>
</dbReference>
<name>A0ABU1MKJ8_9SPHN</name>
<evidence type="ECO:0000256" key="3">
    <source>
        <dbReference type="ARBA" id="ARBA00022691"/>
    </source>
</evidence>
<dbReference type="PANTHER" id="PTHR18895:SF74">
    <property type="entry name" value="MTRF1L RELEASE FACTOR GLUTAMINE METHYLTRANSFERASE"/>
    <property type="match status" value="1"/>
</dbReference>
<dbReference type="PROSITE" id="PS00092">
    <property type="entry name" value="N6_MTASE"/>
    <property type="match status" value="1"/>
</dbReference>
<comment type="catalytic activity">
    <reaction evidence="4">
        <text>L-glutaminyl-[peptide chain release factor] + S-adenosyl-L-methionine = N(5)-methyl-L-glutaminyl-[peptide chain release factor] + S-adenosyl-L-homocysteine + H(+)</text>
        <dbReference type="Rhea" id="RHEA:42896"/>
        <dbReference type="Rhea" id="RHEA-COMP:10271"/>
        <dbReference type="Rhea" id="RHEA-COMP:10272"/>
        <dbReference type="ChEBI" id="CHEBI:15378"/>
        <dbReference type="ChEBI" id="CHEBI:30011"/>
        <dbReference type="ChEBI" id="CHEBI:57856"/>
        <dbReference type="ChEBI" id="CHEBI:59789"/>
        <dbReference type="ChEBI" id="CHEBI:61891"/>
        <dbReference type="EC" id="2.1.1.297"/>
    </reaction>
</comment>
<evidence type="ECO:0000256" key="4">
    <source>
        <dbReference type="HAMAP-Rule" id="MF_02126"/>
    </source>
</evidence>
<dbReference type="InterPro" id="IPR002052">
    <property type="entry name" value="DNA_methylase_N6_adenine_CS"/>
</dbReference>
<evidence type="ECO:0000259" key="6">
    <source>
        <dbReference type="Pfam" id="PF17827"/>
    </source>
</evidence>
<dbReference type="NCBIfam" id="TIGR00536">
    <property type="entry name" value="hemK_fam"/>
    <property type="match status" value="1"/>
</dbReference>
<dbReference type="HAMAP" id="MF_02126">
    <property type="entry name" value="RF_methyltr_PrmC"/>
    <property type="match status" value="1"/>
</dbReference>
<sequence>MLAPTSDTARLDAEVLMAHALGCTRTDVLLRHMDAPVPGGFARLVARRQGHEPVAYIVGSQEFYGLDLAVNPAVLIPRGDSETLIEVARQALAGRPPARILDLGTGSGALLLAALSIWPQAMGTGIERSDAARVVAAGNALRLGLDARARMQPGDWTKPNWAAALGRFDLILANPPYVESDAALDPGVRDFEPASALFAGADGMADYAVLVPQLPDLLAPGGMAVVEIGWQQGDAVAALAHDHGMAARVHPDLAGRDRAVEMTLCHNISLGKPTSDH</sequence>
<dbReference type="NCBIfam" id="TIGR03534">
    <property type="entry name" value="RF_mod_PrmC"/>
    <property type="match status" value="1"/>
</dbReference>
<comment type="caution">
    <text evidence="7">The sequence shown here is derived from an EMBL/GenBank/DDBJ whole genome shotgun (WGS) entry which is preliminary data.</text>
</comment>
<dbReference type="Pfam" id="PF13847">
    <property type="entry name" value="Methyltransf_31"/>
    <property type="match status" value="1"/>
</dbReference>
<dbReference type="InterPro" id="IPR019874">
    <property type="entry name" value="RF_methyltr_PrmC"/>
</dbReference>
<feature type="binding site" evidence="4">
    <location>
        <position position="174"/>
    </location>
    <ligand>
        <name>S-adenosyl-L-methionine</name>
        <dbReference type="ChEBI" id="CHEBI:59789"/>
    </ligand>
</feature>
<gene>
    <name evidence="4" type="primary">prmC</name>
    <name evidence="7" type="ORF">J2792_001590</name>
</gene>
<dbReference type="Gene3D" id="1.10.8.10">
    <property type="entry name" value="DNA helicase RuvA subunit, C-terminal domain"/>
    <property type="match status" value="1"/>
</dbReference>
<feature type="domain" description="Release factor glutamine methyltransferase N-terminal" evidence="6">
    <location>
        <begin position="6"/>
        <end position="59"/>
    </location>
</feature>
<evidence type="ECO:0000256" key="2">
    <source>
        <dbReference type="ARBA" id="ARBA00022679"/>
    </source>
</evidence>
<evidence type="ECO:0000313" key="8">
    <source>
        <dbReference type="Proteomes" id="UP001184150"/>
    </source>
</evidence>
<dbReference type="EC" id="2.1.1.297" evidence="4"/>
<feature type="binding site" evidence="4">
    <location>
        <begin position="174"/>
        <end position="177"/>
    </location>
    <ligand>
        <name>substrate</name>
    </ligand>
</feature>
<evidence type="ECO:0000256" key="1">
    <source>
        <dbReference type="ARBA" id="ARBA00022603"/>
    </source>
</evidence>
<dbReference type="CDD" id="cd02440">
    <property type="entry name" value="AdoMet_MTases"/>
    <property type="match status" value="1"/>
</dbReference>
<dbReference type="Pfam" id="PF17827">
    <property type="entry name" value="PrmC_N"/>
    <property type="match status" value="1"/>
</dbReference>
<dbReference type="InterPro" id="IPR025714">
    <property type="entry name" value="Methyltranfer_dom"/>
</dbReference>
<dbReference type="GO" id="GO:0008168">
    <property type="term" value="F:methyltransferase activity"/>
    <property type="evidence" value="ECO:0007669"/>
    <property type="project" value="UniProtKB-KW"/>
</dbReference>
<reference evidence="7 8" key="1">
    <citation type="submission" date="2023-07" db="EMBL/GenBank/DDBJ databases">
        <title>Sorghum-associated microbial communities from plants grown in Nebraska, USA.</title>
        <authorList>
            <person name="Schachtman D."/>
        </authorList>
    </citation>
    <scope>NUCLEOTIDE SEQUENCE [LARGE SCALE GENOMIC DNA]</scope>
    <source>
        <strain evidence="7 8">DS1027</strain>
    </source>
</reference>
<comment type="function">
    <text evidence="4">Methylates the class 1 translation termination release factors RF1/PrfA and RF2/PrfB on the glutamine residue of the universally conserved GGQ motif.</text>
</comment>
<feature type="binding site" evidence="4">
    <location>
        <begin position="104"/>
        <end position="108"/>
    </location>
    <ligand>
        <name>S-adenosyl-L-methionine</name>
        <dbReference type="ChEBI" id="CHEBI:59789"/>
    </ligand>
</feature>
<feature type="domain" description="Methyltransferase" evidence="5">
    <location>
        <begin position="99"/>
        <end position="182"/>
    </location>
</feature>
<dbReference type="InterPro" id="IPR040758">
    <property type="entry name" value="PrmC_N"/>
</dbReference>
<dbReference type="EMBL" id="JAVDRD010000003">
    <property type="protein sequence ID" value="MDR6510724.1"/>
    <property type="molecule type" value="Genomic_DNA"/>
</dbReference>
<feature type="binding site" evidence="4">
    <location>
        <position position="156"/>
    </location>
    <ligand>
        <name>S-adenosyl-L-methionine</name>
        <dbReference type="ChEBI" id="CHEBI:59789"/>
    </ligand>
</feature>
<dbReference type="PANTHER" id="PTHR18895">
    <property type="entry name" value="HEMK METHYLTRANSFERASE"/>
    <property type="match status" value="1"/>
</dbReference>
<dbReference type="InterPro" id="IPR050320">
    <property type="entry name" value="N5-glutamine_MTase"/>
</dbReference>
<keyword evidence="3 4" id="KW-0949">S-adenosyl-L-methionine</keyword>